<organism evidence="1 2">
    <name type="scientific">Arcicella aurantiaca</name>
    <dbReference type="NCBI Taxonomy" id="591202"/>
    <lineage>
        <taxon>Bacteria</taxon>
        <taxon>Pseudomonadati</taxon>
        <taxon>Bacteroidota</taxon>
        <taxon>Cytophagia</taxon>
        <taxon>Cytophagales</taxon>
        <taxon>Flectobacillaceae</taxon>
        <taxon>Arcicella</taxon>
    </lineage>
</organism>
<keyword evidence="2" id="KW-1185">Reference proteome</keyword>
<evidence type="ECO:0000313" key="2">
    <source>
        <dbReference type="Proteomes" id="UP000245489"/>
    </source>
</evidence>
<evidence type="ECO:0000313" key="1">
    <source>
        <dbReference type="EMBL" id="PWK26581.1"/>
    </source>
</evidence>
<dbReference type="AlphaFoldDB" id="A0A316E883"/>
<name>A0A316E883_9BACT</name>
<sequence length="232" mass="27387">MKLAIMQPYIFPYIGYFQLINAVDKFVIYDDVNFINRGWINRNRILVNGKDSLFTIPLKDASQNKLIDEIDVNWDAAWKNKFLKTIEQSYKKAPFYKEGLEIIEKTFNVEELNTSNVIFNNLKVICEYLDIKTELVPSSTIYQNTDLKAQERILDICLQEKANHYINPIGGLELYDKAYFESKNLKLNFIKAKPVVYSQFKNEFVPWLSMIDVLMFNSKEKIQEFLKEYELV</sequence>
<protein>
    <submittedName>
        <fullName evidence="1">WbqC-like protein</fullName>
    </submittedName>
</protein>
<reference evidence="1 2" key="1">
    <citation type="submission" date="2018-05" db="EMBL/GenBank/DDBJ databases">
        <title>Genomic Encyclopedia of Archaeal and Bacterial Type Strains, Phase II (KMG-II): from individual species to whole genera.</title>
        <authorList>
            <person name="Goeker M."/>
        </authorList>
    </citation>
    <scope>NUCLEOTIDE SEQUENCE [LARGE SCALE GENOMIC DNA]</scope>
    <source>
        <strain evidence="1 2">DSM 22214</strain>
    </source>
</reference>
<gene>
    <name evidence="1" type="ORF">LV89_02430</name>
</gene>
<dbReference type="RefSeq" id="WP_109743193.1">
    <property type="nucleotide sequence ID" value="NZ_QGGO01000011.1"/>
</dbReference>
<accession>A0A316E883</accession>
<proteinExistence type="predicted"/>
<dbReference type="OrthoDB" id="3611744at2"/>
<dbReference type="Proteomes" id="UP000245489">
    <property type="component" value="Unassembled WGS sequence"/>
</dbReference>
<comment type="caution">
    <text evidence="1">The sequence shown here is derived from an EMBL/GenBank/DDBJ whole genome shotgun (WGS) entry which is preliminary data.</text>
</comment>
<dbReference type="InterPro" id="IPR014985">
    <property type="entry name" value="WbqC"/>
</dbReference>
<dbReference type="EMBL" id="QGGO01000011">
    <property type="protein sequence ID" value="PWK26581.1"/>
    <property type="molecule type" value="Genomic_DNA"/>
</dbReference>
<dbReference type="Pfam" id="PF08889">
    <property type="entry name" value="WbqC"/>
    <property type="match status" value="1"/>
</dbReference>